<dbReference type="InterPro" id="IPR003607">
    <property type="entry name" value="HD/PDEase_dom"/>
</dbReference>
<dbReference type="EMBL" id="DXET01000124">
    <property type="protein sequence ID" value="HIX81419.1"/>
    <property type="molecule type" value="Genomic_DNA"/>
</dbReference>
<dbReference type="SMART" id="SM00471">
    <property type="entry name" value="HDc"/>
    <property type="match status" value="1"/>
</dbReference>
<dbReference type="InterPro" id="IPR012676">
    <property type="entry name" value="TGS-like"/>
</dbReference>
<dbReference type="SUPFAM" id="SSF109604">
    <property type="entry name" value="HD-domain/PDEase-like"/>
    <property type="match status" value="1"/>
</dbReference>
<dbReference type="InterPro" id="IPR004095">
    <property type="entry name" value="TGS"/>
</dbReference>
<organism evidence="2 3">
    <name type="scientific">Candidatus Erysipelatoclostridium merdavium</name>
    <dbReference type="NCBI Taxonomy" id="2838566"/>
    <lineage>
        <taxon>Bacteria</taxon>
        <taxon>Bacillati</taxon>
        <taxon>Bacillota</taxon>
        <taxon>Erysipelotrichia</taxon>
        <taxon>Erysipelotrichales</taxon>
        <taxon>Erysipelotrichales incertae sedis</taxon>
    </lineage>
</organism>
<dbReference type="Proteomes" id="UP000886724">
    <property type="component" value="Unassembled WGS sequence"/>
</dbReference>
<dbReference type="Gene3D" id="1.10.3210.10">
    <property type="entry name" value="Hypothetical protein af1432"/>
    <property type="match status" value="1"/>
</dbReference>
<evidence type="ECO:0000313" key="3">
    <source>
        <dbReference type="Proteomes" id="UP000886724"/>
    </source>
</evidence>
<feature type="non-terminal residue" evidence="2">
    <location>
        <position position="488"/>
    </location>
</feature>
<dbReference type="InterPro" id="IPR012675">
    <property type="entry name" value="Beta-grasp_dom_sf"/>
</dbReference>
<accession>A0A9D2BN84</accession>
<evidence type="ECO:0000313" key="2">
    <source>
        <dbReference type="EMBL" id="HIX81419.1"/>
    </source>
</evidence>
<gene>
    <name evidence="2" type="ORF">H9980_05525</name>
</gene>
<dbReference type="CDD" id="cd00077">
    <property type="entry name" value="HDc"/>
    <property type="match status" value="1"/>
</dbReference>
<feature type="domain" description="HD" evidence="1">
    <location>
        <begin position="54"/>
        <end position="160"/>
    </location>
</feature>
<dbReference type="Gene3D" id="3.10.20.30">
    <property type="match status" value="1"/>
</dbReference>
<dbReference type="PROSITE" id="PS51831">
    <property type="entry name" value="HD"/>
    <property type="match status" value="1"/>
</dbReference>
<dbReference type="SUPFAM" id="SSF81271">
    <property type="entry name" value="TGS-like"/>
    <property type="match status" value="1"/>
</dbReference>
<reference evidence="2" key="1">
    <citation type="journal article" date="2021" name="PeerJ">
        <title>Extensive microbial diversity within the chicken gut microbiome revealed by metagenomics and culture.</title>
        <authorList>
            <person name="Gilroy R."/>
            <person name="Ravi A."/>
            <person name="Getino M."/>
            <person name="Pursley I."/>
            <person name="Horton D.L."/>
            <person name="Alikhan N.F."/>
            <person name="Baker D."/>
            <person name="Gharbi K."/>
            <person name="Hall N."/>
            <person name="Watson M."/>
            <person name="Adriaenssens E.M."/>
            <person name="Foster-Nyarko E."/>
            <person name="Jarju S."/>
            <person name="Secka A."/>
            <person name="Antonio M."/>
            <person name="Oren A."/>
            <person name="Chaudhuri R.R."/>
            <person name="La Ragione R."/>
            <person name="Hildebrand F."/>
            <person name="Pallen M.J."/>
        </authorList>
    </citation>
    <scope>NUCLEOTIDE SEQUENCE</scope>
    <source>
        <strain evidence="2">ChiGjej1B1-14440</strain>
    </source>
</reference>
<comment type="caution">
    <text evidence="2">The sequence shown here is derived from an EMBL/GenBank/DDBJ whole genome shotgun (WGS) entry which is preliminary data.</text>
</comment>
<name>A0A9D2BN84_9FIRM</name>
<evidence type="ECO:0000259" key="1">
    <source>
        <dbReference type="PROSITE" id="PS51831"/>
    </source>
</evidence>
<proteinExistence type="predicted"/>
<dbReference type="PANTHER" id="PTHR21262">
    <property type="entry name" value="GUANOSINE-3',5'-BIS DIPHOSPHATE 3'-PYROPHOSPHOHYDROLASE"/>
    <property type="match status" value="1"/>
</dbReference>
<dbReference type="AlphaFoldDB" id="A0A9D2BN84"/>
<protein>
    <submittedName>
        <fullName evidence="2">HD domain-containing protein</fullName>
    </submittedName>
</protein>
<dbReference type="InterPro" id="IPR006674">
    <property type="entry name" value="HD_domain"/>
</dbReference>
<dbReference type="Pfam" id="PF13328">
    <property type="entry name" value="HD_4"/>
    <property type="match status" value="1"/>
</dbReference>
<dbReference type="Pfam" id="PF02824">
    <property type="entry name" value="TGS"/>
    <property type="match status" value="1"/>
</dbReference>
<dbReference type="PANTHER" id="PTHR21262:SF31">
    <property type="entry name" value="GTP PYROPHOSPHOKINASE"/>
    <property type="match status" value="1"/>
</dbReference>
<sequence length="488" mass="57123">MTKMYLNDIDKEYDNLKKIMKKNDRIINEELLDRCYNLAKRCHQTQRRASGELYIIHPVSVAKILATLGFETNIIAAALCHDILEDSEGENKVTYKDLIKITNIEVADLVNAVTAIKRDTDNLDLSKKSLDELSMRKFIEESHKHKFAYYIKLADRLHNLRTLDAMPRIKQLNKVTETRKLLLPIAKQLGANYFVVKLEDLCFKYDNREVYNQLYLNYINELKLRSNEIKKFESMLKEITNGGLNSQFPNLNNTFKSCIEYKRSIKNIYSSVTKNLTNIYHINISYTNDEIPLKNYILKVNLDNYNHPIKIFYKLYINYIHKQGYLWIAHGVDENDFRNYVLLQDQRKNIFRIYIVTAEDVVKYNLGTIDKINILENKDEDIDEILNKKITVYKRDGNKMEIQEGSTVLDFAFHIQKDIGLCALGVILNDNALPLKQNDNQEEINPLYTILNDGDKIEIITDTSPNQPSHYHAQLDWLLYVKTKKADK</sequence>
<reference evidence="2" key="2">
    <citation type="submission" date="2021-04" db="EMBL/GenBank/DDBJ databases">
        <authorList>
            <person name="Gilroy R."/>
        </authorList>
    </citation>
    <scope>NUCLEOTIDE SEQUENCE</scope>
    <source>
        <strain evidence="2">ChiGjej1B1-14440</strain>
    </source>
</reference>